<feature type="transmembrane region" description="Helical" evidence="2">
    <location>
        <begin position="6"/>
        <end position="23"/>
    </location>
</feature>
<reference evidence="4 5" key="1">
    <citation type="submission" date="2018-09" db="EMBL/GenBank/DDBJ databases">
        <title>Phylogeny of the Shewanellaceae, and recommendation for two new genera, Pseudoshewanella and Parashewanella.</title>
        <authorList>
            <person name="Wang G."/>
        </authorList>
    </citation>
    <scope>NUCLEOTIDE SEQUENCE [LARGE SCALE GENOMIC DNA]</scope>
    <source>
        <strain evidence="4 5">C51</strain>
    </source>
</reference>
<dbReference type="RefSeq" id="WP_121839992.1">
    <property type="nucleotide sequence ID" value="NZ_ML014808.1"/>
</dbReference>
<dbReference type="InterPro" id="IPR052521">
    <property type="entry name" value="Cell_div_SPOR-domain"/>
</dbReference>
<sequence length="202" mass="22626">MSNQFQNRLVGTIVVVALGVIFLPDMLDGKDKRQEENFSEIPLRPEFSGDLQQPLVVDVQPNYNPDIESASASSNEQVNDSKNTESLESNTEQPQPKQDNQAKVKSQPSVPDIQQPTLTNSVAYTIQLGSFNNAKNANALVQRLRKQGFRAYSVPKVPKNKQLTRVYVGPDISKTKLAQTQQKLHEFTQMKGRIVNYDPISQ</sequence>
<proteinExistence type="predicted"/>
<dbReference type="InterPro" id="IPR036680">
    <property type="entry name" value="SPOR-like_sf"/>
</dbReference>
<organism evidence="4 5">
    <name type="scientific">Parashewanella curva</name>
    <dbReference type="NCBI Taxonomy" id="2338552"/>
    <lineage>
        <taxon>Bacteria</taxon>
        <taxon>Pseudomonadati</taxon>
        <taxon>Pseudomonadota</taxon>
        <taxon>Gammaproteobacteria</taxon>
        <taxon>Alteromonadales</taxon>
        <taxon>Shewanellaceae</taxon>
        <taxon>Parashewanella</taxon>
    </lineage>
</organism>
<keyword evidence="2" id="KW-0472">Membrane</keyword>
<comment type="caution">
    <text evidence="4">The sequence shown here is derived from an EMBL/GenBank/DDBJ whole genome shotgun (WGS) entry which is preliminary data.</text>
</comment>
<accession>A0A3L8PW93</accession>
<name>A0A3L8PW93_9GAMM</name>
<dbReference type="Pfam" id="PF05036">
    <property type="entry name" value="SPOR"/>
    <property type="match status" value="1"/>
</dbReference>
<evidence type="ECO:0000313" key="4">
    <source>
        <dbReference type="EMBL" id="RLV58708.1"/>
    </source>
</evidence>
<dbReference type="GO" id="GO:0032506">
    <property type="term" value="P:cytokinetic process"/>
    <property type="evidence" value="ECO:0007669"/>
    <property type="project" value="TreeGrafter"/>
</dbReference>
<evidence type="ECO:0000259" key="3">
    <source>
        <dbReference type="PROSITE" id="PS51724"/>
    </source>
</evidence>
<feature type="compositionally biased region" description="Polar residues" evidence="1">
    <location>
        <begin position="70"/>
        <end position="116"/>
    </location>
</feature>
<evidence type="ECO:0000313" key="5">
    <source>
        <dbReference type="Proteomes" id="UP000281474"/>
    </source>
</evidence>
<dbReference type="InterPro" id="IPR007730">
    <property type="entry name" value="SPOR-like_dom"/>
</dbReference>
<dbReference type="OrthoDB" id="7069135at2"/>
<dbReference type="AlphaFoldDB" id="A0A3L8PW93"/>
<keyword evidence="2" id="KW-1133">Transmembrane helix</keyword>
<dbReference type="SUPFAM" id="SSF110997">
    <property type="entry name" value="Sporulation related repeat"/>
    <property type="match status" value="1"/>
</dbReference>
<dbReference type="GO" id="GO:0030428">
    <property type="term" value="C:cell septum"/>
    <property type="evidence" value="ECO:0007669"/>
    <property type="project" value="TreeGrafter"/>
</dbReference>
<keyword evidence="2" id="KW-0812">Transmembrane</keyword>
<dbReference type="PROSITE" id="PS51724">
    <property type="entry name" value="SPOR"/>
    <property type="match status" value="1"/>
</dbReference>
<feature type="region of interest" description="Disordered" evidence="1">
    <location>
        <begin position="37"/>
        <end position="116"/>
    </location>
</feature>
<feature type="domain" description="SPOR" evidence="3">
    <location>
        <begin position="118"/>
        <end position="197"/>
    </location>
</feature>
<dbReference type="GO" id="GO:0032153">
    <property type="term" value="C:cell division site"/>
    <property type="evidence" value="ECO:0007669"/>
    <property type="project" value="TreeGrafter"/>
</dbReference>
<dbReference type="Gene3D" id="3.30.70.1070">
    <property type="entry name" value="Sporulation related repeat"/>
    <property type="match status" value="1"/>
</dbReference>
<dbReference type="PANTHER" id="PTHR38687">
    <property type="entry name" value="CELL DIVISION PROTEIN DEDD-RELATED"/>
    <property type="match status" value="1"/>
</dbReference>
<evidence type="ECO:0000256" key="2">
    <source>
        <dbReference type="SAM" id="Phobius"/>
    </source>
</evidence>
<gene>
    <name evidence="4" type="ORF">D5018_15945</name>
</gene>
<dbReference type="PANTHER" id="PTHR38687:SF1">
    <property type="entry name" value="CELL DIVISION PROTEIN DEDD"/>
    <property type="match status" value="1"/>
</dbReference>
<protein>
    <submittedName>
        <fullName evidence="4">SPOR domain-containing protein</fullName>
    </submittedName>
</protein>
<keyword evidence="5" id="KW-1185">Reference proteome</keyword>
<dbReference type="EMBL" id="QZEI01000059">
    <property type="protein sequence ID" value="RLV58708.1"/>
    <property type="molecule type" value="Genomic_DNA"/>
</dbReference>
<dbReference type="GO" id="GO:0042834">
    <property type="term" value="F:peptidoglycan binding"/>
    <property type="evidence" value="ECO:0007669"/>
    <property type="project" value="InterPro"/>
</dbReference>
<dbReference type="Proteomes" id="UP000281474">
    <property type="component" value="Unassembled WGS sequence"/>
</dbReference>
<evidence type="ECO:0000256" key="1">
    <source>
        <dbReference type="SAM" id="MobiDB-lite"/>
    </source>
</evidence>